<keyword evidence="6" id="KW-1185">Reference proteome</keyword>
<feature type="chain" id="PRO_5023215941" description="Germination protease" evidence="4">
    <location>
        <begin position="8"/>
        <end position="324"/>
    </location>
</feature>
<keyword evidence="2 4" id="KW-0378">Hydrolase</keyword>
<dbReference type="PIRSF" id="PIRSF019549">
    <property type="entry name" value="Peptidase_A25"/>
    <property type="match status" value="1"/>
</dbReference>
<dbReference type="NCBIfam" id="TIGR01441">
    <property type="entry name" value="GPR"/>
    <property type="match status" value="1"/>
</dbReference>
<evidence type="ECO:0000313" key="5">
    <source>
        <dbReference type="EMBL" id="SHI70703.1"/>
    </source>
</evidence>
<dbReference type="Pfam" id="PF03418">
    <property type="entry name" value="Peptidase_A25"/>
    <property type="match status" value="1"/>
</dbReference>
<keyword evidence="1 4" id="KW-0645">Protease</keyword>
<dbReference type="SUPFAM" id="SSF53163">
    <property type="entry name" value="HybD-like"/>
    <property type="match status" value="1"/>
</dbReference>
<comment type="PTM">
    <text evidence="4">Autoproteolytically processed. The inactive tetrameric zymogen termed p46 autoprocesses to a smaller form termed p41, which is active only during spore germination.</text>
</comment>
<evidence type="ECO:0000256" key="2">
    <source>
        <dbReference type="ARBA" id="ARBA00022801"/>
    </source>
</evidence>
<keyword evidence="3 4" id="KW-0865">Zymogen</keyword>
<proteinExistence type="inferred from homology"/>
<sequence>MTNIRTDLALEVKELHESTSNESIPGVSVVTDGNDDIRITRVRVEDEIGARLMGKPVGNYITLEIPRLKEKDIDLMEDVSRALAKELIKLIKLNDKSVILVVGLGNWNITPDSLGPKVVEKIMVTRHMREYLPEQIDESVRSVCAISPGVLGITGIETSEIILGVVNKVKPDVVIAIDALASRKLQRVNTTIQISDSGINPGSGVGNNRKELSEKTMGVPVIAIGVPTVVDAATMANDTIDMVIDNLIKEAKNEKSFYEMLRNIDREEKMALISEVLSPQMGSLMVTPKEIDDFIEEISDVIADGLNISLHPGIHMDDVHRFTN</sequence>
<gene>
    <name evidence="4" type="primary">gpr</name>
    <name evidence="5" type="ORF">SAMN02745176_01111</name>
</gene>
<dbReference type="EMBL" id="FQZS01000006">
    <property type="protein sequence ID" value="SHI70703.1"/>
    <property type="molecule type" value="Genomic_DNA"/>
</dbReference>
<dbReference type="STRING" id="1122184.SAMN02745176_01111"/>
<name>A0A1M6DC08_9FIRM</name>
<dbReference type="Proteomes" id="UP000184442">
    <property type="component" value="Unassembled WGS sequence"/>
</dbReference>
<dbReference type="GO" id="GO:0004222">
    <property type="term" value="F:metalloendopeptidase activity"/>
    <property type="evidence" value="ECO:0007669"/>
    <property type="project" value="UniProtKB-UniRule"/>
</dbReference>
<dbReference type="InterPro" id="IPR005080">
    <property type="entry name" value="Peptidase_A25"/>
</dbReference>
<dbReference type="Gene3D" id="3.40.50.1450">
    <property type="entry name" value="HybD-like"/>
    <property type="match status" value="1"/>
</dbReference>
<dbReference type="InterPro" id="IPR023430">
    <property type="entry name" value="Pept_HybD-like_dom_sf"/>
</dbReference>
<dbReference type="HAMAP" id="MF_00626">
    <property type="entry name" value="Germination_prot"/>
    <property type="match status" value="1"/>
</dbReference>
<dbReference type="GO" id="GO:0006508">
    <property type="term" value="P:proteolysis"/>
    <property type="evidence" value="ECO:0007669"/>
    <property type="project" value="UniProtKB-UniRule"/>
</dbReference>
<dbReference type="AlphaFoldDB" id="A0A1M6DC08"/>
<evidence type="ECO:0000256" key="3">
    <source>
        <dbReference type="ARBA" id="ARBA00023145"/>
    </source>
</evidence>
<comment type="subunit">
    <text evidence="4">Homotetramer.</text>
</comment>
<dbReference type="GO" id="GO:0009847">
    <property type="term" value="P:spore germination"/>
    <property type="evidence" value="ECO:0007669"/>
    <property type="project" value="UniProtKB-UniRule"/>
</dbReference>
<evidence type="ECO:0000313" key="6">
    <source>
        <dbReference type="Proteomes" id="UP000184442"/>
    </source>
</evidence>
<comment type="function">
    <text evidence="4">Initiates the rapid degradation of small, acid-soluble proteins during spore germination.</text>
</comment>
<dbReference type="OrthoDB" id="9777293at2"/>
<feature type="propeptide" id="PRO_5009990194" evidence="4">
    <location>
        <begin position="1"/>
        <end position="7"/>
    </location>
</feature>
<organism evidence="5 6">
    <name type="scientific">Lutispora thermophila DSM 19022</name>
    <dbReference type="NCBI Taxonomy" id="1122184"/>
    <lineage>
        <taxon>Bacteria</taxon>
        <taxon>Bacillati</taxon>
        <taxon>Bacillota</taxon>
        <taxon>Clostridia</taxon>
        <taxon>Lutisporales</taxon>
        <taxon>Lutisporaceae</taxon>
        <taxon>Lutispora</taxon>
    </lineage>
</organism>
<comment type="catalytic activity">
    <reaction evidence="4">
        <text>Endopeptidase action with P4 Glu or Asp, P1 preferably Glu &gt; Asp, P1' hydrophobic and P2' Ala.</text>
        <dbReference type="EC" id="3.4.24.78"/>
    </reaction>
</comment>
<comment type="similarity">
    <text evidence="4">Belongs to the peptidase A25 family.</text>
</comment>
<evidence type="ECO:0000256" key="4">
    <source>
        <dbReference type="HAMAP-Rule" id="MF_00626"/>
    </source>
</evidence>
<accession>A0A1M6DC08</accession>
<protein>
    <recommendedName>
        <fullName evidence="4">Germination protease</fullName>
        <ecNumber evidence="4">3.4.24.78</ecNumber>
    </recommendedName>
    <alternativeName>
        <fullName evidence="4">GPR endopeptidase</fullName>
    </alternativeName>
    <alternativeName>
        <fullName evidence="4">Germination proteinase</fullName>
    </alternativeName>
    <alternativeName>
        <fullName evidence="4">Spore protease</fullName>
    </alternativeName>
</protein>
<dbReference type="RefSeq" id="WP_073025235.1">
    <property type="nucleotide sequence ID" value="NZ_FQZS01000006.1"/>
</dbReference>
<evidence type="ECO:0000256" key="1">
    <source>
        <dbReference type="ARBA" id="ARBA00022670"/>
    </source>
</evidence>
<reference evidence="5 6" key="1">
    <citation type="submission" date="2016-11" db="EMBL/GenBank/DDBJ databases">
        <authorList>
            <person name="Jaros S."/>
            <person name="Januszkiewicz K."/>
            <person name="Wedrychowicz H."/>
        </authorList>
    </citation>
    <scope>NUCLEOTIDE SEQUENCE [LARGE SCALE GENOMIC DNA]</scope>
    <source>
        <strain evidence="5 6">DSM 19022</strain>
    </source>
</reference>
<dbReference type="EC" id="3.4.24.78" evidence="4"/>